<dbReference type="OrthoDB" id="4250947at2"/>
<organism evidence="1 2">
    <name type="scientific">Nonomuraea pusilla</name>
    <dbReference type="NCBI Taxonomy" id="46177"/>
    <lineage>
        <taxon>Bacteria</taxon>
        <taxon>Bacillati</taxon>
        <taxon>Actinomycetota</taxon>
        <taxon>Actinomycetes</taxon>
        <taxon>Streptosporangiales</taxon>
        <taxon>Streptosporangiaceae</taxon>
        <taxon>Nonomuraea</taxon>
    </lineage>
</organism>
<accession>A0A1H7Q4Z4</accession>
<sequence length="61" mass="6634">MTRRIAALADRMVGAVVPKATVHALANCYEISCYCSGPRLYKRTCCDLQPCGPCYYVGLGC</sequence>
<protein>
    <submittedName>
        <fullName evidence="1">Uncharacterized protein</fullName>
    </submittedName>
</protein>
<dbReference type="STRING" id="46177.SAMN05660976_02419"/>
<keyword evidence="2" id="KW-1185">Reference proteome</keyword>
<dbReference type="Proteomes" id="UP000198953">
    <property type="component" value="Unassembled WGS sequence"/>
</dbReference>
<gene>
    <name evidence="1" type="ORF">SAMN05660976_02419</name>
</gene>
<dbReference type="RefSeq" id="WP_055504362.1">
    <property type="nucleotide sequence ID" value="NZ_BBZG01000002.1"/>
</dbReference>
<evidence type="ECO:0000313" key="1">
    <source>
        <dbReference type="EMBL" id="SEL42936.1"/>
    </source>
</evidence>
<evidence type="ECO:0000313" key="2">
    <source>
        <dbReference type="Proteomes" id="UP000198953"/>
    </source>
</evidence>
<dbReference type="EMBL" id="FOBF01000005">
    <property type="protein sequence ID" value="SEL42936.1"/>
    <property type="molecule type" value="Genomic_DNA"/>
</dbReference>
<dbReference type="AlphaFoldDB" id="A0A1H7Q4Z4"/>
<reference evidence="1 2" key="1">
    <citation type="submission" date="2016-10" db="EMBL/GenBank/DDBJ databases">
        <authorList>
            <person name="de Groot N.N."/>
        </authorList>
    </citation>
    <scope>NUCLEOTIDE SEQUENCE [LARGE SCALE GENOMIC DNA]</scope>
    <source>
        <strain evidence="1 2">DSM 43357</strain>
    </source>
</reference>
<proteinExistence type="predicted"/>
<name>A0A1H7Q4Z4_9ACTN</name>